<sequence>MEVRSCSDFFREQKQSGTTDGLPHQKNGGLNAMNVKGIGLYTTPSFVGKVWTKEELMESVNRQVQSNQSKKMSLTDMVKSTYMGTREKFRFVGEDKIYAFDEYIKELDKRSKNNG</sequence>
<evidence type="ECO:0000256" key="1">
    <source>
        <dbReference type="SAM" id="MobiDB-lite"/>
    </source>
</evidence>
<dbReference type="eggNOG" id="ENOG5030A7F">
    <property type="taxonomic scope" value="Bacteria"/>
</dbReference>
<proteinExistence type="predicted"/>
<comment type="caution">
    <text evidence="2">The sequence shown here is derived from an EMBL/GenBank/DDBJ whole genome shotgun (WGS) entry which is preliminary data.</text>
</comment>
<evidence type="ECO:0000313" key="3">
    <source>
        <dbReference type="Proteomes" id="UP000012589"/>
    </source>
</evidence>
<dbReference type="EMBL" id="AQFT01000092">
    <property type="protein sequence ID" value="EMZ24724.1"/>
    <property type="molecule type" value="Genomic_DNA"/>
</dbReference>
<dbReference type="Proteomes" id="UP000012589">
    <property type="component" value="Unassembled WGS sequence"/>
</dbReference>
<dbReference type="AlphaFoldDB" id="N2AJX2"/>
<reference evidence="2 3" key="1">
    <citation type="journal article" date="2014" name="Genome Announc.">
        <title>Draft genome sequences of the altered schaedler flora, a defined bacterial community from gnotobiotic mice.</title>
        <authorList>
            <person name="Wannemuehler M.J."/>
            <person name="Overstreet A.M."/>
            <person name="Ward D.V."/>
            <person name="Phillips G.J."/>
        </authorList>
    </citation>
    <scope>NUCLEOTIDE SEQUENCE [LARGE SCALE GENOMIC DNA]</scope>
    <source>
        <strain evidence="2 3">ASF492</strain>
    </source>
</reference>
<keyword evidence="3" id="KW-1185">Reference proteome</keyword>
<feature type="compositionally biased region" description="Basic and acidic residues" evidence="1">
    <location>
        <begin position="1"/>
        <end position="14"/>
    </location>
</feature>
<dbReference type="HOGENOM" id="CLU_2105293_0_0_9"/>
<dbReference type="PATRIC" id="fig|1235802.3.peg.3203"/>
<accession>N2AJX2</accession>
<evidence type="ECO:0000313" key="2">
    <source>
        <dbReference type="EMBL" id="EMZ24724.1"/>
    </source>
</evidence>
<protein>
    <submittedName>
        <fullName evidence="2">Uncharacterized protein</fullName>
    </submittedName>
</protein>
<organism evidence="2 3">
    <name type="scientific">Eubacterium plexicaudatum ASF492</name>
    <dbReference type="NCBI Taxonomy" id="1235802"/>
    <lineage>
        <taxon>Bacteria</taxon>
        <taxon>Bacillati</taxon>
        <taxon>Bacillota</taxon>
        <taxon>Clostridia</taxon>
        <taxon>Eubacteriales</taxon>
        <taxon>Eubacteriaceae</taxon>
        <taxon>Eubacterium</taxon>
    </lineage>
</organism>
<feature type="region of interest" description="Disordered" evidence="1">
    <location>
        <begin position="1"/>
        <end position="28"/>
    </location>
</feature>
<gene>
    <name evidence="2" type="ORF">C823_03028</name>
</gene>
<name>N2AJX2_9FIRM</name>